<reference evidence="2 3" key="1">
    <citation type="submission" date="2016-04" db="EMBL/GenBank/DDBJ databases">
        <authorList>
            <person name="Chen L."/>
            <person name="Zhuang W."/>
            <person name="Wang G."/>
        </authorList>
    </citation>
    <scope>NUCLEOTIDE SEQUENCE [LARGE SCALE GENOMIC DNA]</scope>
    <source>
        <strain evidence="3">GR20</strain>
    </source>
</reference>
<keyword evidence="1" id="KW-0732">Signal</keyword>
<feature type="signal peptide" evidence="1">
    <location>
        <begin position="1"/>
        <end position="23"/>
    </location>
</feature>
<evidence type="ECO:0000256" key="1">
    <source>
        <dbReference type="SAM" id="SignalP"/>
    </source>
</evidence>
<keyword evidence="3" id="KW-1185">Reference proteome</keyword>
<accession>A0ABX3NXI0</accession>
<evidence type="ECO:0000313" key="2">
    <source>
        <dbReference type="EMBL" id="OQP48363.1"/>
    </source>
</evidence>
<dbReference type="Proteomes" id="UP000192277">
    <property type="component" value="Unassembled WGS sequence"/>
</dbReference>
<evidence type="ECO:0000313" key="3">
    <source>
        <dbReference type="Proteomes" id="UP000192277"/>
    </source>
</evidence>
<feature type="chain" id="PRO_5047466067" evidence="1">
    <location>
        <begin position="24"/>
        <end position="163"/>
    </location>
</feature>
<proteinExistence type="predicted"/>
<sequence length="163" mass="19062">MKKLSIYPFISVVLLFMSSFVMAQSNKEDIDIIQSAFGKDKKDLVKDYMELSAKDSAAFWKLYDEYEDKRKLIGRERINLLEQYANEYQNLDNAKAEKLATGILNNDAKYNTLYQTYFKKFTTVFGAKNAAKFLQLEMYVQTYVRANVMREIPLIGDLEKQKQ</sequence>
<protein>
    <submittedName>
        <fullName evidence="2">Uncharacterized protein</fullName>
    </submittedName>
</protein>
<gene>
    <name evidence="2" type="ORF">A4D02_06510</name>
</gene>
<organism evidence="2 3">
    <name type="scientific">Niastella koreensis</name>
    <dbReference type="NCBI Taxonomy" id="354356"/>
    <lineage>
        <taxon>Bacteria</taxon>
        <taxon>Pseudomonadati</taxon>
        <taxon>Bacteroidota</taxon>
        <taxon>Chitinophagia</taxon>
        <taxon>Chitinophagales</taxon>
        <taxon>Chitinophagaceae</taxon>
        <taxon>Niastella</taxon>
    </lineage>
</organism>
<name>A0ABX3NXI0_9BACT</name>
<comment type="caution">
    <text evidence="2">The sequence shown here is derived from an EMBL/GenBank/DDBJ whole genome shotgun (WGS) entry which is preliminary data.</text>
</comment>
<dbReference type="EMBL" id="LWBO01000012">
    <property type="protein sequence ID" value="OQP48363.1"/>
    <property type="molecule type" value="Genomic_DNA"/>
</dbReference>
<dbReference type="RefSeq" id="WP_014221562.1">
    <property type="nucleotide sequence ID" value="NZ_LWBO01000012.1"/>
</dbReference>